<evidence type="ECO:0000313" key="3">
    <source>
        <dbReference type="EMBL" id="ANY82431.1"/>
    </source>
</evidence>
<dbReference type="OrthoDB" id="8019897at2"/>
<feature type="chain" id="PRO_5009090988" evidence="1">
    <location>
        <begin position="22"/>
        <end position="88"/>
    </location>
</feature>
<gene>
    <name evidence="2" type="ORF">BB934_25905</name>
    <name evidence="3" type="ORF">BB934_29475</name>
</gene>
<proteinExistence type="predicted"/>
<evidence type="ECO:0000256" key="1">
    <source>
        <dbReference type="SAM" id="SignalP"/>
    </source>
</evidence>
<organism evidence="3">
    <name type="scientific">Microvirga ossetica</name>
    <dbReference type="NCBI Taxonomy" id="1882682"/>
    <lineage>
        <taxon>Bacteria</taxon>
        <taxon>Pseudomonadati</taxon>
        <taxon>Pseudomonadota</taxon>
        <taxon>Alphaproteobacteria</taxon>
        <taxon>Hyphomicrobiales</taxon>
        <taxon>Methylobacteriaceae</taxon>
        <taxon>Microvirga</taxon>
    </lineage>
</organism>
<accession>A0A1B2ER42</accession>
<dbReference type="AlphaFoldDB" id="A0A1B2ER42"/>
<dbReference type="KEGG" id="moc:BB934_29475"/>
<reference evidence="3" key="1">
    <citation type="submission" date="2016-07" db="EMBL/GenBank/DDBJ databases">
        <title>Microvirga ossetica sp. nov. a new species of rhizobia isolated from root nodules of the legume species Vicia alpestris Steven originated from North Ossetia region in the Caucasus.</title>
        <authorList>
            <person name="Safronova V.I."/>
            <person name="Kuznetsova I.G."/>
            <person name="Sazanova A.L."/>
            <person name="Belimov A."/>
            <person name="Andronov E."/>
            <person name="Osledkin Y.S."/>
            <person name="Onishchuk O.P."/>
            <person name="Kurchak O.N."/>
            <person name="Shaposhnikov A.I."/>
            <person name="Willems A."/>
            <person name="Tikhonovich I.A."/>
        </authorList>
    </citation>
    <scope>NUCLEOTIDE SEQUENCE [LARGE SCALE GENOMIC DNA]</scope>
    <source>
        <strain evidence="3">V5/3M</strain>
        <plasmid evidence="3">unnamed1</plasmid>
    </source>
</reference>
<protein>
    <submittedName>
        <fullName evidence="3">Uncharacterized protein</fullName>
    </submittedName>
</protein>
<evidence type="ECO:0000313" key="2">
    <source>
        <dbReference type="EMBL" id="ANY81225.1"/>
    </source>
</evidence>
<dbReference type="RefSeq" id="WP_099512291.1">
    <property type="nucleotide sequence ID" value="NZ_CP016616.1"/>
</dbReference>
<dbReference type="EMBL" id="CP016616">
    <property type="protein sequence ID" value="ANY81225.1"/>
    <property type="molecule type" value="Genomic_DNA"/>
</dbReference>
<name>A0A1B2ER42_9HYPH</name>
<dbReference type="EMBL" id="CP016617">
    <property type="protein sequence ID" value="ANY82431.1"/>
    <property type="molecule type" value="Genomic_DNA"/>
</dbReference>
<geneLocation type="plasmid" evidence="3">
    <name>unnamed1</name>
</geneLocation>
<sequence length="88" mass="9615">MQRYLWLVTLASLITAGPALAQDSNRPFTPSGEIQIPSGAAIDRMLDSNTVPPPDKQFSPNDAKAIQQMDQRAKRIDQKVMKGICTGC</sequence>
<feature type="signal peptide" evidence="1">
    <location>
        <begin position="1"/>
        <end position="21"/>
    </location>
</feature>
<keyword evidence="3" id="KW-0614">Plasmid</keyword>
<keyword evidence="1" id="KW-0732">Signal</keyword>
<dbReference type="KEGG" id="moc:BB934_25905"/>